<feature type="region of interest" description="Disordered" evidence="8">
    <location>
        <begin position="309"/>
        <end position="352"/>
    </location>
</feature>
<dbReference type="InterPro" id="IPR015942">
    <property type="entry name" value="Asp/Glu/hydantoin_racemase"/>
</dbReference>
<evidence type="ECO:0000256" key="6">
    <source>
        <dbReference type="ARBA" id="ARBA00023316"/>
    </source>
</evidence>
<evidence type="ECO:0000256" key="7">
    <source>
        <dbReference type="HAMAP-Rule" id="MF_00258"/>
    </source>
</evidence>
<dbReference type="InterPro" id="IPR001920">
    <property type="entry name" value="Asp/Glu_race"/>
</dbReference>
<dbReference type="Gene3D" id="3.40.50.1860">
    <property type="match status" value="2"/>
</dbReference>
<keyword evidence="3 7" id="KW-0133">Cell shape</keyword>
<comment type="catalytic activity">
    <reaction evidence="1 7">
        <text>L-glutamate = D-glutamate</text>
        <dbReference type="Rhea" id="RHEA:12813"/>
        <dbReference type="ChEBI" id="CHEBI:29985"/>
        <dbReference type="ChEBI" id="CHEBI:29986"/>
        <dbReference type="EC" id="5.1.1.3"/>
    </reaction>
</comment>
<comment type="caution">
    <text evidence="9">The sequence shown here is derived from an EMBL/GenBank/DDBJ whole genome shotgun (WGS) entry which is preliminary data.</text>
</comment>
<sequence length="352" mass="36250">MTNTPVPTAPIGVFDSGVGGLTVARAIIDQLPGEQIAYVGDTANGPYGPRTIAQVRAFALGIMDELVDAGVKVLVIACNSASAAVLRDARERYTARYGIPVVEVIQPAVRRAVAATRNGRIGVIGTEATVSSRAYEDTFAAAPQLEITSVACPRFVEFVEAGVTTGPELLATAERYLAPLQEAGVDTLVLGCTHYPLLTGVISLVMGESVTLVSSAEETAKDVYRALVRHGLESPAGDPAGGTADGTAGRAAENPGHRFMATGDPQSFEALARRFLGPEVGGVQQVDHISERYPTGVLARITPEMLSAAQGASGRGGNGQYSGPNAGSPVPASTLSSSGHRGIATDERPDAG</sequence>
<dbReference type="SUPFAM" id="SSF53681">
    <property type="entry name" value="Aspartate/glutamate racemase"/>
    <property type="match status" value="2"/>
</dbReference>
<feature type="binding site" evidence="7">
    <location>
        <begin position="15"/>
        <end position="16"/>
    </location>
    <ligand>
        <name>substrate</name>
    </ligand>
</feature>
<feature type="binding site" evidence="7">
    <location>
        <begin position="193"/>
        <end position="194"/>
    </location>
    <ligand>
        <name>substrate</name>
    </ligand>
</feature>
<feature type="active site" description="Proton donor/acceptor" evidence="7">
    <location>
        <position position="192"/>
    </location>
</feature>
<evidence type="ECO:0000313" key="9">
    <source>
        <dbReference type="EMBL" id="GGO40002.1"/>
    </source>
</evidence>
<evidence type="ECO:0000256" key="1">
    <source>
        <dbReference type="ARBA" id="ARBA00001602"/>
    </source>
</evidence>
<organism evidence="9 10">
    <name type="scientific">Citricoccus zhacaiensis</name>
    <dbReference type="NCBI Taxonomy" id="489142"/>
    <lineage>
        <taxon>Bacteria</taxon>
        <taxon>Bacillati</taxon>
        <taxon>Actinomycetota</taxon>
        <taxon>Actinomycetes</taxon>
        <taxon>Micrococcales</taxon>
        <taxon>Micrococcaceae</taxon>
        <taxon>Citricoccus</taxon>
    </lineage>
</organism>
<dbReference type="Proteomes" id="UP000642509">
    <property type="component" value="Unassembled WGS sequence"/>
</dbReference>
<dbReference type="RefSeq" id="WP_229672069.1">
    <property type="nucleotide sequence ID" value="NZ_BAAAOU010000003.1"/>
</dbReference>
<feature type="binding site" evidence="7">
    <location>
        <begin position="47"/>
        <end position="48"/>
    </location>
    <ligand>
        <name>substrate</name>
    </ligand>
</feature>
<dbReference type="EMBL" id="BMLQ01000001">
    <property type="protein sequence ID" value="GGO40002.1"/>
    <property type="molecule type" value="Genomic_DNA"/>
</dbReference>
<comment type="pathway">
    <text evidence="7">Cell wall biogenesis; peptidoglycan biosynthesis.</text>
</comment>
<keyword evidence="10" id="KW-1185">Reference proteome</keyword>
<dbReference type="EC" id="5.1.1.3" evidence="2 7"/>
<comment type="similarity">
    <text evidence="7">Belongs to the aspartate/glutamate racemases family.</text>
</comment>
<dbReference type="PANTHER" id="PTHR21198:SF2">
    <property type="entry name" value="GLUTAMATE RACEMASE"/>
    <property type="match status" value="1"/>
</dbReference>
<reference evidence="10" key="1">
    <citation type="journal article" date="2019" name="Int. J. Syst. Evol. Microbiol.">
        <title>The Global Catalogue of Microorganisms (GCM) 10K type strain sequencing project: providing services to taxonomists for standard genome sequencing and annotation.</title>
        <authorList>
            <consortium name="The Broad Institute Genomics Platform"/>
            <consortium name="The Broad Institute Genome Sequencing Center for Infectious Disease"/>
            <person name="Wu L."/>
            <person name="Ma J."/>
        </authorList>
    </citation>
    <scope>NUCLEOTIDE SEQUENCE [LARGE SCALE GENOMIC DNA]</scope>
    <source>
        <strain evidence="10">CGMCC 1.7064</strain>
    </source>
</reference>
<feature type="compositionally biased region" description="Polar residues" evidence="8">
    <location>
        <begin position="321"/>
        <end position="339"/>
    </location>
</feature>
<dbReference type="InterPro" id="IPR004391">
    <property type="entry name" value="Glu_race"/>
</dbReference>
<dbReference type="PROSITE" id="PS00923">
    <property type="entry name" value="ASP_GLU_RACEMASE_1"/>
    <property type="match status" value="1"/>
</dbReference>
<evidence type="ECO:0000256" key="5">
    <source>
        <dbReference type="ARBA" id="ARBA00023235"/>
    </source>
</evidence>
<evidence type="ECO:0000256" key="3">
    <source>
        <dbReference type="ARBA" id="ARBA00022960"/>
    </source>
</evidence>
<dbReference type="PROSITE" id="PS00924">
    <property type="entry name" value="ASP_GLU_RACEMASE_2"/>
    <property type="match status" value="1"/>
</dbReference>
<keyword evidence="4 7" id="KW-0573">Peptidoglycan synthesis</keyword>
<comment type="function">
    <text evidence="7">Provides the (R)-glutamate required for cell wall biosynthesis.</text>
</comment>
<feature type="compositionally biased region" description="Basic and acidic residues" evidence="8">
    <location>
        <begin position="343"/>
        <end position="352"/>
    </location>
</feature>
<dbReference type="InterPro" id="IPR018187">
    <property type="entry name" value="Asp/Glu_racemase_AS_1"/>
</dbReference>
<feature type="active site" description="Proton donor/acceptor" evidence="7">
    <location>
        <position position="78"/>
    </location>
</feature>
<gene>
    <name evidence="7 9" type="primary">murI</name>
    <name evidence="9" type="ORF">GCM10010977_01560</name>
</gene>
<dbReference type="Pfam" id="PF01177">
    <property type="entry name" value="Asp_Glu_race"/>
    <property type="match status" value="1"/>
</dbReference>
<evidence type="ECO:0000256" key="2">
    <source>
        <dbReference type="ARBA" id="ARBA00013090"/>
    </source>
</evidence>
<accession>A0ABQ2LLW3</accession>
<dbReference type="NCBIfam" id="TIGR00067">
    <property type="entry name" value="glut_race"/>
    <property type="match status" value="1"/>
</dbReference>
<keyword evidence="6 7" id="KW-0961">Cell wall biogenesis/degradation</keyword>
<evidence type="ECO:0000256" key="4">
    <source>
        <dbReference type="ARBA" id="ARBA00022984"/>
    </source>
</evidence>
<dbReference type="PANTHER" id="PTHR21198">
    <property type="entry name" value="GLUTAMATE RACEMASE"/>
    <property type="match status" value="1"/>
</dbReference>
<dbReference type="HAMAP" id="MF_00258">
    <property type="entry name" value="Glu_racemase"/>
    <property type="match status" value="1"/>
</dbReference>
<proteinExistence type="inferred from homology"/>
<feature type="region of interest" description="Disordered" evidence="8">
    <location>
        <begin position="232"/>
        <end position="259"/>
    </location>
</feature>
<feature type="binding site" evidence="7">
    <location>
        <begin position="79"/>
        <end position="80"/>
    </location>
    <ligand>
        <name>substrate</name>
    </ligand>
</feature>
<keyword evidence="5 7" id="KW-0413">Isomerase</keyword>
<evidence type="ECO:0000313" key="10">
    <source>
        <dbReference type="Proteomes" id="UP000642509"/>
    </source>
</evidence>
<name>A0ABQ2LLW3_9MICC</name>
<evidence type="ECO:0000256" key="8">
    <source>
        <dbReference type="SAM" id="MobiDB-lite"/>
    </source>
</evidence>
<dbReference type="InterPro" id="IPR033134">
    <property type="entry name" value="Asp/Glu_racemase_AS_2"/>
</dbReference>
<protein>
    <recommendedName>
        <fullName evidence="2 7">Glutamate racemase</fullName>
        <ecNumber evidence="2 7">5.1.1.3</ecNumber>
    </recommendedName>
</protein>